<dbReference type="RefSeq" id="WP_064282055.1">
    <property type="nucleotide sequence ID" value="NZ_LWCS01000022.1"/>
</dbReference>
<keyword evidence="1" id="KW-0472">Membrane</keyword>
<protein>
    <submittedName>
        <fullName evidence="2">Uncharacterized protein</fullName>
    </submittedName>
</protein>
<accession>A0A178LVF3</accession>
<evidence type="ECO:0000313" key="3">
    <source>
        <dbReference type="Proteomes" id="UP000078396"/>
    </source>
</evidence>
<feature type="transmembrane region" description="Helical" evidence="1">
    <location>
        <begin position="59"/>
        <end position="80"/>
    </location>
</feature>
<sequence>MESTLFVVAIVAALLAWHRRNRRHPGWHGSDAGRFYVYCGYSLVAVAGYWLYSAPHTTTWEWALGNMWALVAMVSLVWGFESLNRAAARHADIAQDIESLAPAEAAAQN</sequence>
<reference evidence="2 3" key="1">
    <citation type="submission" date="2016-04" db="EMBL/GenBank/DDBJ databases">
        <title>Draft Genome Sequences of Staphylococcus capitis Strain H36, S. capitis Strain H65, S. cohnii Strain H62, S. hominis Strain H69, Mycobacterium iranicum Strain H39, Plantibacter sp. Strain H53, Pseudomonas oryzihabitans Strain H72, and Microbacterium sp. Strain H83, isolated from residential settings.</title>
        <authorList>
            <person name="Lymperopoulou D."/>
            <person name="Adams R.I."/>
            <person name="Lindow S."/>
            <person name="Coil D.A."/>
            <person name="Jospin G."/>
            <person name="Eisen J.A."/>
        </authorList>
    </citation>
    <scope>NUCLEOTIDE SEQUENCE [LARGE SCALE GENOMIC DNA]</scope>
    <source>
        <strain evidence="2 3">H39</strain>
    </source>
</reference>
<comment type="caution">
    <text evidence="2">The sequence shown here is derived from an EMBL/GenBank/DDBJ whole genome shotgun (WGS) entry which is preliminary data.</text>
</comment>
<name>A0A178LVF3_MYCIR</name>
<evidence type="ECO:0000256" key="1">
    <source>
        <dbReference type="SAM" id="Phobius"/>
    </source>
</evidence>
<proteinExistence type="predicted"/>
<gene>
    <name evidence="2" type="ORF">A4X20_19990</name>
</gene>
<dbReference type="AlphaFoldDB" id="A0A178LVF3"/>
<feature type="transmembrane region" description="Helical" evidence="1">
    <location>
        <begin position="35"/>
        <end position="52"/>
    </location>
</feature>
<keyword evidence="1" id="KW-0812">Transmembrane</keyword>
<evidence type="ECO:0000313" key="2">
    <source>
        <dbReference type="EMBL" id="OAN38126.1"/>
    </source>
</evidence>
<organism evidence="2 3">
    <name type="scientific">Mycolicibacterium iranicum</name>
    <name type="common">Mycobacterium iranicum</name>
    <dbReference type="NCBI Taxonomy" id="912594"/>
    <lineage>
        <taxon>Bacteria</taxon>
        <taxon>Bacillati</taxon>
        <taxon>Actinomycetota</taxon>
        <taxon>Actinomycetes</taxon>
        <taxon>Mycobacteriales</taxon>
        <taxon>Mycobacteriaceae</taxon>
        <taxon>Mycolicibacterium</taxon>
    </lineage>
</organism>
<dbReference type="EMBL" id="LWCS01000022">
    <property type="protein sequence ID" value="OAN38126.1"/>
    <property type="molecule type" value="Genomic_DNA"/>
</dbReference>
<dbReference type="Proteomes" id="UP000078396">
    <property type="component" value="Unassembled WGS sequence"/>
</dbReference>
<keyword evidence="1" id="KW-1133">Transmembrane helix</keyword>
<dbReference type="OrthoDB" id="4734090at2"/>